<evidence type="ECO:0000313" key="7">
    <source>
        <dbReference type="Proteomes" id="UP000603708"/>
    </source>
</evidence>
<comment type="caution">
    <text evidence="6">The sequence shown here is derived from an EMBL/GenBank/DDBJ whole genome shotgun (WGS) entry which is preliminary data.</text>
</comment>
<evidence type="ECO:0000256" key="4">
    <source>
        <dbReference type="PROSITE-ProRule" id="PRU00335"/>
    </source>
</evidence>
<dbReference type="SUPFAM" id="SSF48498">
    <property type="entry name" value="Tetracyclin repressor-like, C-terminal domain"/>
    <property type="match status" value="1"/>
</dbReference>
<dbReference type="Pfam" id="PF16925">
    <property type="entry name" value="TetR_C_13"/>
    <property type="match status" value="1"/>
</dbReference>
<evidence type="ECO:0000259" key="5">
    <source>
        <dbReference type="PROSITE" id="PS50977"/>
    </source>
</evidence>
<accession>A0A919GDD5</accession>
<dbReference type="GO" id="GO:0003677">
    <property type="term" value="F:DNA binding"/>
    <property type="evidence" value="ECO:0007669"/>
    <property type="project" value="UniProtKB-UniRule"/>
</dbReference>
<dbReference type="PRINTS" id="PR00455">
    <property type="entry name" value="HTHTETR"/>
</dbReference>
<gene>
    <name evidence="6" type="ORF">GCM10018793_41130</name>
</gene>
<keyword evidence="1" id="KW-0805">Transcription regulation</keyword>
<evidence type="ECO:0000256" key="2">
    <source>
        <dbReference type="ARBA" id="ARBA00023125"/>
    </source>
</evidence>
<keyword evidence="7" id="KW-1185">Reference proteome</keyword>
<dbReference type="Proteomes" id="UP000603708">
    <property type="component" value="Unassembled WGS sequence"/>
</dbReference>
<dbReference type="InterPro" id="IPR009057">
    <property type="entry name" value="Homeodomain-like_sf"/>
</dbReference>
<name>A0A919GDD5_9ACTN</name>
<dbReference type="AlphaFoldDB" id="A0A919GDD5"/>
<dbReference type="SUPFAM" id="SSF46689">
    <property type="entry name" value="Homeodomain-like"/>
    <property type="match status" value="1"/>
</dbReference>
<dbReference type="PROSITE" id="PS50977">
    <property type="entry name" value="HTH_TETR_2"/>
    <property type="match status" value="1"/>
</dbReference>
<dbReference type="PANTHER" id="PTHR47506:SF3">
    <property type="entry name" value="HTH-TYPE TRANSCRIPTIONAL REGULATOR LMRA"/>
    <property type="match status" value="1"/>
</dbReference>
<dbReference type="InterPro" id="IPR001647">
    <property type="entry name" value="HTH_TetR"/>
</dbReference>
<evidence type="ECO:0000313" key="6">
    <source>
        <dbReference type="EMBL" id="GHH82113.1"/>
    </source>
</evidence>
<dbReference type="Pfam" id="PF00440">
    <property type="entry name" value="TetR_N"/>
    <property type="match status" value="1"/>
</dbReference>
<feature type="domain" description="HTH tetR-type" evidence="5">
    <location>
        <begin position="38"/>
        <end position="98"/>
    </location>
</feature>
<proteinExistence type="predicted"/>
<dbReference type="Gene3D" id="1.10.357.10">
    <property type="entry name" value="Tetracycline Repressor, domain 2"/>
    <property type="match status" value="1"/>
</dbReference>
<keyword evidence="3" id="KW-0804">Transcription</keyword>
<feature type="DNA-binding region" description="H-T-H motif" evidence="4">
    <location>
        <begin position="61"/>
        <end position="80"/>
    </location>
</feature>
<dbReference type="InterPro" id="IPR011075">
    <property type="entry name" value="TetR_C"/>
</dbReference>
<reference evidence="6" key="1">
    <citation type="journal article" date="2014" name="Int. J. Syst. Evol. Microbiol.">
        <title>Complete genome sequence of Corynebacterium casei LMG S-19264T (=DSM 44701T), isolated from a smear-ripened cheese.</title>
        <authorList>
            <consortium name="US DOE Joint Genome Institute (JGI-PGF)"/>
            <person name="Walter F."/>
            <person name="Albersmeier A."/>
            <person name="Kalinowski J."/>
            <person name="Ruckert C."/>
        </authorList>
    </citation>
    <scope>NUCLEOTIDE SEQUENCE</scope>
    <source>
        <strain evidence="6">JCM 5069</strain>
    </source>
</reference>
<evidence type="ECO:0000256" key="3">
    <source>
        <dbReference type="ARBA" id="ARBA00023163"/>
    </source>
</evidence>
<dbReference type="InterPro" id="IPR036271">
    <property type="entry name" value="Tet_transcr_reg_TetR-rel_C_sf"/>
</dbReference>
<dbReference type="EMBL" id="BNCD01000012">
    <property type="protein sequence ID" value="GHH82113.1"/>
    <property type="molecule type" value="Genomic_DNA"/>
</dbReference>
<dbReference type="PANTHER" id="PTHR47506">
    <property type="entry name" value="TRANSCRIPTIONAL REGULATORY PROTEIN"/>
    <property type="match status" value="1"/>
</dbReference>
<keyword evidence="2 4" id="KW-0238">DNA-binding</keyword>
<evidence type="ECO:0000256" key="1">
    <source>
        <dbReference type="ARBA" id="ARBA00023015"/>
    </source>
</evidence>
<sequence>MGGTDHGVTVADGMNVLYTAVMKETTAGNAAVGTRPPSAARERLLTTASRLFYTEGIRAVGVDRVMAEAEVARGTFYRHFEGKDDLVRSYLEAKDMGIRTQVAAATRATGGGAALLHGIAHSIGEDVCGPGFRGCPFINAAAEYPQREHPVHQAVLAHRAWFHQVVEDAFRSVGHSEPEQSAATMVALRDGAMVAGYLNDAGAAARTMVHGAAMLIAAG</sequence>
<organism evidence="6 7">
    <name type="scientific">Streptomyces sulfonofaciens</name>
    <dbReference type="NCBI Taxonomy" id="68272"/>
    <lineage>
        <taxon>Bacteria</taxon>
        <taxon>Bacillati</taxon>
        <taxon>Actinomycetota</taxon>
        <taxon>Actinomycetes</taxon>
        <taxon>Kitasatosporales</taxon>
        <taxon>Streptomycetaceae</taxon>
        <taxon>Streptomyces</taxon>
    </lineage>
</organism>
<protein>
    <submittedName>
        <fullName evidence="6">TetR family transcriptional regulator</fullName>
    </submittedName>
</protein>
<reference evidence="6" key="2">
    <citation type="submission" date="2020-09" db="EMBL/GenBank/DDBJ databases">
        <authorList>
            <person name="Sun Q."/>
            <person name="Ohkuma M."/>
        </authorList>
    </citation>
    <scope>NUCLEOTIDE SEQUENCE</scope>
    <source>
        <strain evidence="6">JCM 5069</strain>
    </source>
</reference>